<protein>
    <submittedName>
        <fullName evidence="1">Uncharacterized protein</fullName>
    </submittedName>
</protein>
<gene>
    <name evidence="1" type="ORF">ELH03_00880</name>
</gene>
<comment type="caution">
    <text evidence="1">The sequence shown here is derived from an EMBL/GenBank/DDBJ whole genome shotgun (WGS) entry which is preliminary data.</text>
</comment>
<reference evidence="1 2" key="1">
    <citation type="submission" date="2019-02" db="EMBL/GenBank/DDBJ databases">
        <title>The genomic architecture of introgression among sibling species of bacteria.</title>
        <authorList>
            <person name="Cavassim M.I.A."/>
            <person name="Moeskjaer S."/>
            <person name="Moslemi C."/>
            <person name="Fields B."/>
            <person name="Bachmann A."/>
            <person name="Vilhjalmsson B."/>
            <person name="Schierup M.H."/>
            <person name="Young J.P.W."/>
            <person name="Andersen S.U."/>
        </authorList>
    </citation>
    <scope>NUCLEOTIDE SEQUENCE [LARGE SCALE GENOMIC DNA]</scope>
    <source>
        <strain evidence="1 2">SM51</strain>
    </source>
</reference>
<dbReference type="RefSeq" id="WP_130765862.1">
    <property type="nucleotide sequence ID" value="NZ_SILG01000001.1"/>
</dbReference>
<name>A0ABY1XPD3_9HYPH</name>
<accession>A0ABY1XPD3</accession>
<organism evidence="1 2">
    <name type="scientific">Rhizobium beringeri</name>
    <dbReference type="NCBI Taxonomy" id="3019934"/>
    <lineage>
        <taxon>Bacteria</taxon>
        <taxon>Pseudomonadati</taxon>
        <taxon>Pseudomonadota</taxon>
        <taxon>Alphaproteobacteria</taxon>
        <taxon>Hyphomicrobiales</taxon>
        <taxon>Rhizobiaceae</taxon>
        <taxon>Rhizobium/Agrobacterium group</taxon>
        <taxon>Rhizobium</taxon>
    </lineage>
</organism>
<evidence type="ECO:0000313" key="1">
    <source>
        <dbReference type="EMBL" id="TBE69429.1"/>
    </source>
</evidence>
<sequence length="76" mass="8695">MDMTTPSGRLFGLSFIILWVLLVILIFSAVRQALSAEPKEDDLSRVQDRSRGRMTRYLLENDRQLRDATQALEAKA</sequence>
<dbReference type="Proteomes" id="UP000291302">
    <property type="component" value="Unassembled WGS sequence"/>
</dbReference>
<proteinExistence type="predicted"/>
<keyword evidence="2" id="KW-1185">Reference proteome</keyword>
<evidence type="ECO:0000313" key="2">
    <source>
        <dbReference type="Proteomes" id="UP000291302"/>
    </source>
</evidence>
<dbReference type="EMBL" id="SILG01000001">
    <property type="protein sequence ID" value="TBE69429.1"/>
    <property type="molecule type" value="Genomic_DNA"/>
</dbReference>